<dbReference type="Proteomes" id="UP000030671">
    <property type="component" value="Unassembled WGS sequence"/>
</dbReference>
<dbReference type="GeneID" id="20677915"/>
<sequence length="149" mass="17460">MIDRCVRLHILHIWTSDRAHHLPRFMKLYYPAFHISGSAHLHASYQRCLFHDGLSDEEQAEFYHNGLKCIHFLCEAGQWEENIRSQHATVTVEDYETAEFLGFRESLTEGYEADKTIEMIGGYLRKVEQYIGDLRRIFPDDTDDPDIAP</sequence>
<dbReference type="HOGENOM" id="CLU_1749904_0_0_1"/>
<gene>
    <name evidence="1" type="ORF">HETIRDRAFT_480496</name>
</gene>
<evidence type="ECO:0000313" key="2">
    <source>
        <dbReference type="Proteomes" id="UP000030671"/>
    </source>
</evidence>
<evidence type="ECO:0000313" key="1">
    <source>
        <dbReference type="EMBL" id="ETW76386.1"/>
    </source>
</evidence>
<protein>
    <submittedName>
        <fullName evidence="1">Uncharacterized protein</fullName>
    </submittedName>
</protein>
<dbReference type="InParanoid" id="W4JU40"/>
<dbReference type="KEGG" id="hir:HETIRDRAFT_480496"/>
<organism evidence="1 2">
    <name type="scientific">Heterobasidion irregulare (strain TC 32-1)</name>
    <dbReference type="NCBI Taxonomy" id="747525"/>
    <lineage>
        <taxon>Eukaryota</taxon>
        <taxon>Fungi</taxon>
        <taxon>Dikarya</taxon>
        <taxon>Basidiomycota</taxon>
        <taxon>Agaricomycotina</taxon>
        <taxon>Agaricomycetes</taxon>
        <taxon>Russulales</taxon>
        <taxon>Bondarzewiaceae</taxon>
        <taxon>Heterobasidion</taxon>
        <taxon>Heterobasidion annosum species complex</taxon>
    </lineage>
</organism>
<dbReference type="RefSeq" id="XP_009551303.1">
    <property type="nucleotide sequence ID" value="XM_009553008.1"/>
</dbReference>
<reference evidence="1 2" key="1">
    <citation type="journal article" date="2012" name="New Phytol.">
        <title>Insight into trade-off between wood decay and parasitism from the genome of a fungal forest pathogen.</title>
        <authorList>
            <person name="Olson A."/>
            <person name="Aerts A."/>
            <person name="Asiegbu F."/>
            <person name="Belbahri L."/>
            <person name="Bouzid O."/>
            <person name="Broberg A."/>
            <person name="Canback B."/>
            <person name="Coutinho P.M."/>
            <person name="Cullen D."/>
            <person name="Dalman K."/>
            <person name="Deflorio G."/>
            <person name="van Diepen L.T."/>
            <person name="Dunand C."/>
            <person name="Duplessis S."/>
            <person name="Durling M."/>
            <person name="Gonthier P."/>
            <person name="Grimwood J."/>
            <person name="Fossdal C.G."/>
            <person name="Hansson D."/>
            <person name="Henrissat B."/>
            <person name="Hietala A."/>
            <person name="Himmelstrand K."/>
            <person name="Hoffmeister D."/>
            <person name="Hogberg N."/>
            <person name="James T.Y."/>
            <person name="Karlsson M."/>
            <person name="Kohler A."/>
            <person name="Kues U."/>
            <person name="Lee Y.H."/>
            <person name="Lin Y.C."/>
            <person name="Lind M."/>
            <person name="Lindquist E."/>
            <person name="Lombard V."/>
            <person name="Lucas S."/>
            <person name="Lunden K."/>
            <person name="Morin E."/>
            <person name="Murat C."/>
            <person name="Park J."/>
            <person name="Raffaello T."/>
            <person name="Rouze P."/>
            <person name="Salamov A."/>
            <person name="Schmutz J."/>
            <person name="Solheim H."/>
            <person name="Stahlberg J."/>
            <person name="Velez H."/>
            <person name="de Vries R.P."/>
            <person name="Wiebenga A."/>
            <person name="Woodward S."/>
            <person name="Yakovlev I."/>
            <person name="Garbelotto M."/>
            <person name="Martin F."/>
            <person name="Grigoriev I.V."/>
            <person name="Stenlid J."/>
        </authorList>
    </citation>
    <scope>NUCLEOTIDE SEQUENCE [LARGE SCALE GENOMIC DNA]</scope>
    <source>
        <strain evidence="1 2">TC 32-1</strain>
    </source>
</reference>
<keyword evidence="2" id="KW-1185">Reference proteome</keyword>
<dbReference type="EMBL" id="KI925464">
    <property type="protein sequence ID" value="ETW76386.1"/>
    <property type="molecule type" value="Genomic_DNA"/>
</dbReference>
<name>W4JU40_HETIT</name>
<accession>W4JU40</accession>
<dbReference type="AlphaFoldDB" id="W4JU40"/>
<proteinExistence type="predicted"/>